<dbReference type="OMA" id="DWIFGFV"/>
<reference evidence="1" key="1">
    <citation type="journal article" date="2020" name="bioRxiv">
        <title>A rank-normalized archaeal taxonomy based on genome phylogeny resolves widespread incomplete and uneven classifications.</title>
        <authorList>
            <person name="Rinke C."/>
            <person name="Chuvochina M."/>
            <person name="Mussig A.J."/>
            <person name="Chaumeil P.-A."/>
            <person name="Waite D.W."/>
            <person name="Whitman W.B."/>
            <person name="Parks D.H."/>
            <person name="Hugenholtz P."/>
        </authorList>
    </citation>
    <scope>NUCLEOTIDE SEQUENCE</scope>
    <source>
        <strain evidence="1">UBA8839</strain>
    </source>
</reference>
<protein>
    <submittedName>
        <fullName evidence="1">Uncharacterized protein</fullName>
    </submittedName>
</protein>
<evidence type="ECO:0000313" key="2">
    <source>
        <dbReference type="Proteomes" id="UP000651120"/>
    </source>
</evidence>
<dbReference type="Proteomes" id="UP000651120">
    <property type="component" value="Unassembled WGS sequence"/>
</dbReference>
<gene>
    <name evidence="1" type="ORF">HA333_03695</name>
</gene>
<comment type="caution">
    <text evidence="1">The sequence shown here is derived from an EMBL/GenBank/DDBJ whole genome shotgun (WGS) entry which is preliminary data.</text>
</comment>
<dbReference type="RefSeq" id="WP_011009401.1">
    <property type="nucleotide sequence ID" value="NZ_DAIOPL010000012.1"/>
</dbReference>
<proteinExistence type="predicted"/>
<name>A0A832T0M6_9CREN</name>
<dbReference type="AlphaFoldDB" id="A0A832T0M6"/>
<sequence>MSCVDESTAEKIARKKALGRLGILRRSIMVFKVRVGEDWLFGFVRTKFKEEGFQIAVKLAYVDCKGIALEKIPSEINESIREYIERHVAMLLERELSSLVK</sequence>
<organism evidence="1 2">
    <name type="scientific">Pyrobaculum aerophilum</name>
    <dbReference type="NCBI Taxonomy" id="13773"/>
    <lineage>
        <taxon>Archaea</taxon>
        <taxon>Thermoproteota</taxon>
        <taxon>Thermoprotei</taxon>
        <taxon>Thermoproteales</taxon>
        <taxon>Thermoproteaceae</taxon>
        <taxon>Pyrobaculum</taxon>
    </lineage>
</organism>
<accession>A0A832T0M6</accession>
<dbReference type="EMBL" id="DUJP01000016">
    <property type="protein sequence ID" value="HII46565.1"/>
    <property type="molecule type" value="Genomic_DNA"/>
</dbReference>
<dbReference type="GeneID" id="1466064"/>
<evidence type="ECO:0000313" key="1">
    <source>
        <dbReference type="EMBL" id="HII46565.1"/>
    </source>
</evidence>